<evidence type="ECO:0000259" key="7">
    <source>
        <dbReference type="Pfam" id="PF04024"/>
    </source>
</evidence>
<sequence>MKQLTRSRTNRKLAGVFGGLSDYFNVDANLLRIVFILVLAFTAFVPGFLVYVLSIFIIPNEEV</sequence>
<keyword evidence="5 6" id="KW-0472">Membrane</keyword>
<evidence type="ECO:0000313" key="8">
    <source>
        <dbReference type="EMBL" id="MED1203759.1"/>
    </source>
</evidence>
<accession>A0ABU6MHI3</accession>
<protein>
    <submittedName>
        <fullName evidence="8">PspC domain-containing protein</fullName>
    </submittedName>
</protein>
<feature type="transmembrane region" description="Helical" evidence="6">
    <location>
        <begin position="33"/>
        <end position="58"/>
    </location>
</feature>
<comment type="subcellular location">
    <subcellularLocation>
        <location evidence="1">Cell membrane</location>
        <topology evidence="1">Single-pass membrane protein</topology>
    </subcellularLocation>
</comment>
<evidence type="ECO:0000256" key="3">
    <source>
        <dbReference type="ARBA" id="ARBA00022692"/>
    </source>
</evidence>
<keyword evidence="4 6" id="KW-1133">Transmembrane helix</keyword>
<keyword evidence="9" id="KW-1185">Reference proteome</keyword>
<dbReference type="Proteomes" id="UP001341444">
    <property type="component" value="Unassembled WGS sequence"/>
</dbReference>
<organism evidence="8 9">
    <name type="scientific">Heyndrickxia acidicola</name>
    <dbReference type="NCBI Taxonomy" id="209389"/>
    <lineage>
        <taxon>Bacteria</taxon>
        <taxon>Bacillati</taxon>
        <taxon>Bacillota</taxon>
        <taxon>Bacilli</taxon>
        <taxon>Bacillales</taxon>
        <taxon>Bacillaceae</taxon>
        <taxon>Heyndrickxia</taxon>
    </lineage>
</organism>
<proteinExistence type="predicted"/>
<evidence type="ECO:0000256" key="4">
    <source>
        <dbReference type="ARBA" id="ARBA00022989"/>
    </source>
</evidence>
<dbReference type="PANTHER" id="PTHR33885">
    <property type="entry name" value="PHAGE SHOCK PROTEIN C"/>
    <property type="match status" value="1"/>
</dbReference>
<comment type="caution">
    <text evidence="8">The sequence shown here is derived from an EMBL/GenBank/DDBJ whole genome shotgun (WGS) entry which is preliminary data.</text>
</comment>
<dbReference type="InterPro" id="IPR007168">
    <property type="entry name" value="Phageshock_PspC_N"/>
</dbReference>
<keyword evidence="3 6" id="KW-0812">Transmembrane</keyword>
<evidence type="ECO:0000256" key="2">
    <source>
        <dbReference type="ARBA" id="ARBA00022475"/>
    </source>
</evidence>
<keyword evidence="2" id="KW-1003">Cell membrane</keyword>
<dbReference type="Pfam" id="PF04024">
    <property type="entry name" value="PspC"/>
    <property type="match status" value="1"/>
</dbReference>
<dbReference type="EMBL" id="JARMAB010000016">
    <property type="protein sequence ID" value="MED1203759.1"/>
    <property type="molecule type" value="Genomic_DNA"/>
</dbReference>
<evidence type="ECO:0000256" key="1">
    <source>
        <dbReference type="ARBA" id="ARBA00004162"/>
    </source>
</evidence>
<dbReference type="InterPro" id="IPR052027">
    <property type="entry name" value="PspC"/>
</dbReference>
<evidence type="ECO:0000256" key="5">
    <source>
        <dbReference type="ARBA" id="ARBA00023136"/>
    </source>
</evidence>
<dbReference type="PANTHER" id="PTHR33885:SF3">
    <property type="entry name" value="PHAGE SHOCK PROTEIN C"/>
    <property type="match status" value="1"/>
</dbReference>
<name>A0ABU6MHI3_9BACI</name>
<dbReference type="RefSeq" id="WP_066269651.1">
    <property type="nucleotide sequence ID" value="NZ_JARMAB010000016.1"/>
</dbReference>
<gene>
    <name evidence="8" type="ORF">P4T90_11850</name>
</gene>
<reference evidence="8 9" key="1">
    <citation type="submission" date="2023-03" db="EMBL/GenBank/DDBJ databases">
        <title>Bacillus Genome Sequencing.</title>
        <authorList>
            <person name="Dunlap C."/>
        </authorList>
    </citation>
    <scope>NUCLEOTIDE SEQUENCE [LARGE SCALE GENOMIC DNA]</scope>
    <source>
        <strain evidence="8 9">B-23453</strain>
    </source>
</reference>
<feature type="domain" description="Phage shock protein PspC N-terminal" evidence="7">
    <location>
        <begin position="2"/>
        <end position="61"/>
    </location>
</feature>
<evidence type="ECO:0000256" key="6">
    <source>
        <dbReference type="SAM" id="Phobius"/>
    </source>
</evidence>
<evidence type="ECO:0000313" key="9">
    <source>
        <dbReference type="Proteomes" id="UP001341444"/>
    </source>
</evidence>